<evidence type="ECO:0000313" key="1">
    <source>
        <dbReference type="EMBL" id="JAD35953.1"/>
    </source>
</evidence>
<organism evidence="1">
    <name type="scientific">Arundo donax</name>
    <name type="common">Giant reed</name>
    <name type="synonym">Donax arundinaceus</name>
    <dbReference type="NCBI Taxonomy" id="35708"/>
    <lineage>
        <taxon>Eukaryota</taxon>
        <taxon>Viridiplantae</taxon>
        <taxon>Streptophyta</taxon>
        <taxon>Embryophyta</taxon>
        <taxon>Tracheophyta</taxon>
        <taxon>Spermatophyta</taxon>
        <taxon>Magnoliopsida</taxon>
        <taxon>Liliopsida</taxon>
        <taxon>Poales</taxon>
        <taxon>Poaceae</taxon>
        <taxon>PACMAD clade</taxon>
        <taxon>Arundinoideae</taxon>
        <taxon>Arundineae</taxon>
        <taxon>Arundo</taxon>
    </lineage>
</organism>
<sequence>MSLSVINEIGCLWCIASKNASSSHTYEATISSERIPQPNKTVLRW</sequence>
<dbReference type="AlphaFoldDB" id="A0A0A8ZE30"/>
<reference evidence="1" key="1">
    <citation type="submission" date="2014-09" db="EMBL/GenBank/DDBJ databases">
        <authorList>
            <person name="Magalhaes I.L.F."/>
            <person name="Oliveira U."/>
            <person name="Santos F.R."/>
            <person name="Vidigal T.H.D.A."/>
            <person name="Brescovit A.D."/>
            <person name="Santos A.J."/>
        </authorList>
    </citation>
    <scope>NUCLEOTIDE SEQUENCE</scope>
    <source>
        <tissue evidence="1">Shoot tissue taken approximately 20 cm above the soil surface</tissue>
    </source>
</reference>
<proteinExistence type="predicted"/>
<name>A0A0A8ZE30_ARUDO</name>
<reference evidence="1" key="2">
    <citation type="journal article" date="2015" name="Data Brief">
        <title>Shoot transcriptome of the giant reed, Arundo donax.</title>
        <authorList>
            <person name="Barrero R.A."/>
            <person name="Guerrero F.D."/>
            <person name="Moolhuijzen P."/>
            <person name="Goolsby J.A."/>
            <person name="Tidwell J."/>
            <person name="Bellgard S.E."/>
            <person name="Bellgard M.I."/>
        </authorList>
    </citation>
    <scope>NUCLEOTIDE SEQUENCE</scope>
    <source>
        <tissue evidence="1">Shoot tissue taken approximately 20 cm above the soil surface</tissue>
    </source>
</reference>
<dbReference type="EMBL" id="GBRH01261942">
    <property type="protein sequence ID" value="JAD35953.1"/>
    <property type="molecule type" value="Transcribed_RNA"/>
</dbReference>
<accession>A0A0A8ZE30</accession>
<protein>
    <submittedName>
        <fullName evidence="1">Uncharacterized protein</fullName>
    </submittedName>
</protein>